<dbReference type="InterPro" id="IPR015915">
    <property type="entry name" value="Kelch-typ_b-propeller"/>
</dbReference>
<dbReference type="SUPFAM" id="SSF117281">
    <property type="entry name" value="Kelch motif"/>
    <property type="match status" value="1"/>
</dbReference>
<evidence type="ECO:0000313" key="3">
    <source>
        <dbReference type="EMBL" id="KAJ9709255.1"/>
    </source>
</evidence>
<dbReference type="AlphaFoldDB" id="A0AA39E8F5"/>
<keyword evidence="1" id="KW-0880">Kelch repeat</keyword>
<keyword evidence="4" id="KW-1185">Reference proteome</keyword>
<organism evidence="3 4">
    <name type="scientific">Vitis rotundifolia</name>
    <name type="common">Muscadine grape</name>
    <dbReference type="NCBI Taxonomy" id="103349"/>
    <lineage>
        <taxon>Eukaryota</taxon>
        <taxon>Viridiplantae</taxon>
        <taxon>Streptophyta</taxon>
        <taxon>Embryophyta</taxon>
        <taxon>Tracheophyta</taxon>
        <taxon>Spermatophyta</taxon>
        <taxon>Magnoliopsida</taxon>
        <taxon>eudicotyledons</taxon>
        <taxon>Gunneridae</taxon>
        <taxon>Pentapetalae</taxon>
        <taxon>rosids</taxon>
        <taxon>Vitales</taxon>
        <taxon>Vitaceae</taxon>
        <taxon>Viteae</taxon>
        <taxon>Vitis</taxon>
    </lineage>
</organism>
<proteinExistence type="predicted"/>
<sequence length="377" mass="41759">MPGINLSLSLADQSNSQHQAEFNSDLDSLIQPIGRDLSISCLIRCSRSDYGFIASLNRSFRSIIQSGELYRERRKNGVIEHWIYFSCQLLEWEAFDPIHHRWMRLPTMTFNECFMCSDKESLAVGTELLVFGKEVMSHVIYRYSILTNSWSSGMSMNAPRCLFGSASLGEIAILAGGCDSQGNILSSAELYNSETGAWEMLPSMNKPRKMCSGVFMDGKFYVIGGIGGSDSKPLPCGEEYNLQTRVWTEIPDMSPVRSGAPMENEAAAAEAPPLVAVVNNELYAADYADMEVRKYDKESRLWLTVGRLPERAVSMNGWGLAFRACGDKLIVIGGPRALAEGFIELNSWVPSEGPPQWNVLAVKQSGNFVYNCAVMGC</sequence>
<dbReference type="SMART" id="SM00612">
    <property type="entry name" value="Kelch"/>
    <property type="match status" value="3"/>
</dbReference>
<evidence type="ECO:0000313" key="4">
    <source>
        <dbReference type="Proteomes" id="UP001168098"/>
    </source>
</evidence>
<evidence type="ECO:0000256" key="2">
    <source>
        <dbReference type="ARBA" id="ARBA00022737"/>
    </source>
</evidence>
<evidence type="ECO:0000256" key="1">
    <source>
        <dbReference type="ARBA" id="ARBA00022441"/>
    </source>
</evidence>
<comment type="caution">
    <text evidence="3">The sequence shown here is derived from an EMBL/GenBank/DDBJ whole genome shotgun (WGS) entry which is preliminary data.</text>
</comment>
<dbReference type="PANTHER" id="PTHR46122">
    <property type="entry name" value="GALACTOSE OXIDASE/KELCH REPEAT PROTEIN-RELATED"/>
    <property type="match status" value="1"/>
</dbReference>
<dbReference type="Proteomes" id="UP001168098">
    <property type="component" value="Unassembled WGS sequence"/>
</dbReference>
<keyword evidence="2" id="KW-0677">Repeat</keyword>
<accession>A0AA39E8F5</accession>
<gene>
    <name evidence="3" type="ORF">PVL29_000960</name>
</gene>
<evidence type="ECO:0008006" key="5">
    <source>
        <dbReference type="Google" id="ProtNLM"/>
    </source>
</evidence>
<dbReference type="PANTHER" id="PTHR46122:SF2">
    <property type="entry name" value="F-BOX_KELCH-REPEAT PROTEIN SKIP11"/>
    <property type="match status" value="1"/>
</dbReference>
<dbReference type="FunFam" id="2.120.10.80:FF:000007">
    <property type="entry name" value="F-box/kelch-repeat protein SKIP11"/>
    <property type="match status" value="1"/>
</dbReference>
<dbReference type="Pfam" id="PF01344">
    <property type="entry name" value="Kelch_1"/>
    <property type="match status" value="2"/>
</dbReference>
<dbReference type="Gene3D" id="2.120.10.80">
    <property type="entry name" value="Kelch-type beta propeller"/>
    <property type="match status" value="1"/>
</dbReference>
<name>A0AA39E8F5_VITRO</name>
<dbReference type="EMBL" id="JARBHA010000001">
    <property type="protein sequence ID" value="KAJ9709255.1"/>
    <property type="molecule type" value="Genomic_DNA"/>
</dbReference>
<protein>
    <recommendedName>
        <fullName evidence="5">F-box/kelch-repeat protein SKIP11</fullName>
    </recommendedName>
</protein>
<dbReference type="InterPro" id="IPR052439">
    <property type="entry name" value="F-box/Kelch-repeat"/>
</dbReference>
<dbReference type="InterPro" id="IPR006652">
    <property type="entry name" value="Kelch_1"/>
</dbReference>
<reference evidence="3 4" key="1">
    <citation type="journal article" date="2023" name="BMC Biotechnol.">
        <title>Vitis rotundifolia cv Carlos genome sequencing.</title>
        <authorList>
            <person name="Huff M."/>
            <person name="Hulse-Kemp A."/>
            <person name="Scheffler B."/>
            <person name="Youngblood R."/>
            <person name="Simpson S."/>
            <person name="Babiker E."/>
            <person name="Staton M."/>
        </authorList>
    </citation>
    <scope>NUCLEOTIDE SEQUENCE [LARGE SCALE GENOMIC DNA]</scope>
    <source>
        <tissue evidence="3">Leaf</tissue>
    </source>
</reference>
<dbReference type="GO" id="GO:0005634">
    <property type="term" value="C:nucleus"/>
    <property type="evidence" value="ECO:0007669"/>
    <property type="project" value="TreeGrafter"/>
</dbReference>